<dbReference type="EC" id="3.1.2.4" evidence="2"/>
<dbReference type="GO" id="GO:0003860">
    <property type="term" value="F:3-hydroxyisobutyryl-CoA hydrolase activity"/>
    <property type="evidence" value="ECO:0007669"/>
    <property type="project" value="UniProtKB-EC"/>
</dbReference>
<dbReference type="Gene3D" id="3.90.226.10">
    <property type="entry name" value="2-enoyl-CoA Hydratase, Chain A, domain 1"/>
    <property type="match status" value="1"/>
</dbReference>
<dbReference type="InterPro" id="IPR029045">
    <property type="entry name" value="ClpP/crotonase-like_dom_sf"/>
</dbReference>
<dbReference type="InterPro" id="IPR032259">
    <property type="entry name" value="HIBYL-CoA-H"/>
</dbReference>
<dbReference type="EMBL" id="SPQZ01000003">
    <property type="protein sequence ID" value="TFV98524.1"/>
    <property type="molecule type" value="Genomic_DNA"/>
</dbReference>
<dbReference type="CDD" id="cd06558">
    <property type="entry name" value="crotonase-like"/>
    <property type="match status" value="1"/>
</dbReference>
<dbReference type="InterPro" id="IPR045004">
    <property type="entry name" value="ECH_dom"/>
</dbReference>
<evidence type="ECO:0000313" key="6">
    <source>
        <dbReference type="EMBL" id="TFV98524.1"/>
    </source>
</evidence>
<dbReference type="PANTHER" id="PTHR43176:SF3">
    <property type="entry name" value="3-HYDROXYISOBUTYRYL-COA HYDROLASE, MITOCHONDRIAL"/>
    <property type="match status" value="1"/>
</dbReference>
<dbReference type="GO" id="GO:0005829">
    <property type="term" value="C:cytosol"/>
    <property type="evidence" value="ECO:0007669"/>
    <property type="project" value="TreeGrafter"/>
</dbReference>
<proteinExistence type="predicted"/>
<sequence length="419" mass="43585">MTSQTPDAASDAAPDASVPGQSGHPGHPAHLAAPAPSADAAAPPHAAPPHAAPPHAAPPHAAPPHAAPAHVAEPEVLASITDGVGRITLNRPRALNALSYAMVGVITGHLEAWRDDAEVALVVLDGAGDRGFCAGGDIRALWENATAGSNADSRTFFREEYRLNALIARYPKPVVALMDGITMGGGIGLAGHASIRIVTERSKLAMPETRIGFSPDVGGTWLLGRAPGELGTFLGLNAATMDAADAIAAGFADYLVPSASLPHLLQALQERADPGSPPEIVLLFDETPEASELEAQRAWIDACYSAPTVAGIIERLRDRPEPEAARAAAELATLSPTGLTATLAGIRSARAASTLEQALESEYRAVAWLIEQSDLREGIRAQVVDKDRAPRWNPATLADIDTDAVLAAIAREPDEPLWG</sequence>
<feature type="compositionally biased region" description="Pro residues" evidence="4">
    <location>
        <begin position="45"/>
        <end position="66"/>
    </location>
</feature>
<name>A0A4Y9R1G6_9MICO</name>
<protein>
    <recommendedName>
        <fullName evidence="2">3-hydroxyisobutyryl-CoA hydrolase</fullName>
        <ecNumber evidence="2">3.1.2.4</ecNumber>
    </recommendedName>
</protein>
<dbReference type="GO" id="GO:0016853">
    <property type="term" value="F:isomerase activity"/>
    <property type="evidence" value="ECO:0007669"/>
    <property type="project" value="UniProtKB-KW"/>
</dbReference>
<keyword evidence="3" id="KW-0378">Hydrolase</keyword>
<feature type="compositionally biased region" description="Low complexity" evidence="4">
    <location>
        <begin position="1"/>
        <end position="17"/>
    </location>
</feature>
<evidence type="ECO:0000313" key="7">
    <source>
        <dbReference type="Proteomes" id="UP000298127"/>
    </source>
</evidence>
<dbReference type="Pfam" id="PF16113">
    <property type="entry name" value="ECH_2"/>
    <property type="match status" value="1"/>
</dbReference>
<evidence type="ECO:0000256" key="1">
    <source>
        <dbReference type="ARBA" id="ARBA00001709"/>
    </source>
</evidence>
<dbReference type="GO" id="GO:0006574">
    <property type="term" value="P:L-valine catabolic process"/>
    <property type="evidence" value="ECO:0007669"/>
    <property type="project" value="TreeGrafter"/>
</dbReference>
<dbReference type="AlphaFoldDB" id="A0A4Y9R1G6"/>
<feature type="region of interest" description="Disordered" evidence="4">
    <location>
        <begin position="1"/>
        <end position="70"/>
    </location>
</feature>
<keyword evidence="6" id="KW-0413">Isomerase</keyword>
<dbReference type="NCBIfam" id="NF004127">
    <property type="entry name" value="PRK05617.1"/>
    <property type="match status" value="1"/>
</dbReference>
<evidence type="ECO:0000259" key="5">
    <source>
        <dbReference type="Pfam" id="PF16113"/>
    </source>
</evidence>
<feature type="compositionally biased region" description="Low complexity" evidence="4">
    <location>
        <begin position="24"/>
        <end position="44"/>
    </location>
</feature>
<keyword evidence="7" id="KW-1185">Reference proteome</keyword>
<reference evidence="6 7" key="1">
    <citation type="journal article" date="2018" name="J. Microbiol.">
        <title>Leifsonia flava sp. nov., a novel actinobacterium isolated from the rhizosphere of Aquilegia viridiflora.</title>
        <authorList>
            <person name="Cai Y."/>
            <person name="Tao W.Z."/>
            <person name="Ma Y.J."/>
            <person name="Cheng J."/>
            <person name="Zhang M.Y."/>
            <person name="Zhang Y.X."/>
        </authorList>
    </citation>
    <scope>NUCLEOTIDE SEQUENCE [LARGE SCALE GENOMIC DNA]</scope>
    <source>
        <strain evidence="6 7">SYP-B2174</strain>
    </source>
</reference>
<accession>A0A4Y9R1G6</accession>
<comment type="caution">
    <text evidence="6">The sequence shown here is derived from an EMBL/GenBank/DDBJ whole genome shotgun (WGS) entry which is preliminary data.</text>
</comment>
<dbReference type="RefSeq" id="WP_135120542.1">
    <property type="nucleotide sequence ID" value="NZ_SPQZ01000003.1"/>
</dbReference>
<comment type="catalytic activity">
    <reaction evidence="1">
        <text>3-hydroxy-2-methylpropanoyl-CoA + H2O = 3-hydroxy-2-methylpropanoate + CoA + H(+)</text>
        <dbReference type="Rhea" id="RHEA:20888"/>
        <dbReference type="ChEBI" id="CHEBI:11805"/>
        <dbReference type="ChEBI" id="CHEBI:15377"/>
        <dbReference type="ChEBI" id="CHEBI:15378"/>
        <dbReference type="ChEBI" id="CHEBI:57287"/>
        <dbReference type="ChEBI" id="CHEBI:57340"/>
        <dbReference type="EC" id="3.1.2.4"/>
    </reaction>
</comment>
<organism evidence="6 7">
    <name type="scientific">Orlajensenia leifsoniae</name>
    <dbReference type="NCBI Taxonomy" id="2561933"/>
    <lineage>
        <taxon>Bacteria</taxon>
        <taxon>Bacillati</taxon>
        <taxon>Actinomycetota</taxon>
        <taxon>Actinomycetes</taxon>
        <taxon>Micrococcales</taxon>
        <taxon>Microbacteriaceae</taxon>
        <taxon>Orlajensenia</taxon>
    </lineage>
</organism>
<evidence type="ECO:0000256" key="4">
    <source>
        <dbReference type="SAM" id="MobiDB-lite"/>
    </source>
</evidence>
<dbReference type="SUPFAM" id="SSF52096">
    <property type="entry name" value="ClpP/crotonase"/>
    <property type="match status" value="1"/>
</dbReference>
<evidence type="ECO:0000256" key="2">
    <source>
        <dbReference type="ARBA" id="ARBA00011915"/>
    </source>
</evidence>
<evidence type="ECO:0000256" key="3">
    <source>
        <dbReference type="ARBA" id="ARBA00022801"/>
    </source>
</evidence>
<feature type="domain" description="Enoyl-CoA hydratase/isomerase" evidence="5">
    <location>
        <begin position="84"/>
        <end position="405"/>
    </location>
</feature>
<dbReference type="Proteomes" id="UP000298127">
    <property type="component" value="Unassembled WGS sequence"/>
</dbReference>
<dbReference type="PANTHER" id="PTHR43176">
    <property type="entry name" value="3-HYDROXYISOBUTYRYL-COA HYDROLASE-RELATED"/>
    <property type="match status" value="1"/>
</dbReference>
<gene>
    <name evidence="6" type="ORF">E4M00_08935</name>
</gene>